<protein>
    <submittedName>
        <fullName evidence="13">Putative Beta-1,4-N-acetylgalactosaminyltransferase BRE-4</fullName>
    </submittedName>
</protein>
<comment type="pathway">
    <text evidence="2">Protein modification; protein glycosylation.</text>
</comment>
<evidence type="ECO:0000256" key="10">
    <source>
        <dbReference type="ARBA" id="ARBA00023180"/>
    </source>
</evidence>
<dbReference type="Gene3D" id="3.90.550.10">
    <property type="entry name" value="Spore Coat Polysaccharide Biosynthesis Protein SpsA, Chain A"/>
    <property type="match status" value="1"/>
</dbReference>
<dbReference type="GO" id="GO:0005794">
    <property type="term" value="C:Golgi apparatus"/>
    <property type="evidence" value="ECO:0007669"/>
    <property type="project" value="TreeGrafter"/>
</dbReference>
<accession>A0A164P0A8</accession>
<keyword evidence="4" id="KW-0328">Glycosyltransferase</keyword>
<proteinExistence type="inferred from homology"/>
<evidence type="ECO:0000256" key="5">
    <source>
        <dbReference type="ARBA" id="ARBA00022679"/>
    </source>
</evidence>
<dbReference type="UniPathway" id="UPA00378"/>
<dbReference type="OrthoDB" id="10038994at2759"/>
<reference evidence="13 14" key="1">
    <citation type="submission" date="2016-03" db="EMBL/GenBank/DDBJ databases">
        <title>EvidentialGene: Evidence-directed Construction of Genes on Genomes.</title>
        <authorList>
            <person name="Gilbert D.G."/>
            <person name="Choi J.-H."/>
            <person name="Mockaitis K."/>
            <person name="Colbourne J."/>
            <person name="Pfrender M."/>
        </authorList>
    </citation>
    <scope>NUCLEOTIDE SEQUENCE [LARGE SCALE GENOMIC DNA]</scope>
    <source>
        <strain evidence="13 14">Xinb3</strain>
        <tissue evidence="13">Complete organism</tissue>
    </source>
</reference>
<keyword evidence="9" id="KW-0472">Membrane</keyword>
<keyword evidence="7" id="KW-0735">Signal-anchor</keyword>
<dbReference type="Pfam" id="PF02709">
    <property type="entry name" value="Glyco_transf_7C"/>
    <property type="match status" value="1"/>
</dbReference>
<dbReference type="Pfam" id="PF13733">
    <property type="entry name" value="Glyco_transf_7N"/>
    <property type="match status" value="1"/>
</dbReference>
<dbReference type="GO" id="GO:0008378">
    <property type="term" value="F:galactosyltransferase activity"/>
    <property type="evidence" value="ECO:0007669"/>
    <property type="project" value="TreeGrafter"/>
</dbReference>
<dbReference type="PANTHER" id="PTHR19300">
    <property type="entry name" value="BETA-1,4-GALACTOSYLTRANSFERASE"/>
    <property type="match status" value="1"/>
</dbReference>
<evidence type="ECO:0000259" key="12">
    <source>
        <dbReference type="Pfam" id="PF13733"/>
    </source>
</evidence>
<keyword evidence="10" id="KW-0325">Glycoprotein</keyword>
<dbReference type="PRINTS" id="PR02050">
    <property type="entry name" value="B14GALTRFASE"/>
</dbReference>
<organism evidence="13 14">
    <name type="scientific">Daphnia magna</name>
    <dbReference type="NCBI Taxonomy" id="35525"/>
    <lineage>
        <taxon>Eukaryota</taxon>
        <taxon>Metazoa</taxon>
        <taxon>Ecdysozoa</taxon>
        <taxon>Arthropoda</taxon>
        <taxon>Crustacea</taxon>
        <taxon>Branchiopoda</taxon>
        <taxon>Diplostraca</taxon>
        <taxon>Cladocera</taxon>
        <taxon>Anomopoda</taxon>
        <taxon>Daphniidae</taxon>
        <taxon>Daphnia</taxon>
    </lineage>
</organism>
<keyword evidence="14" id="KW-1185">Reference proteome</keyword>
<dbReference type="InterPro" id="IPR029044">
    <property type="entry name" value="Nucleotide-diphossugar_trans"/>
</dbReference>
<keyword evidence="8" id="KW-1133">Transmembrane helix</keyword>
<comment type="subcellular location">
    <subcellularLocation>
        <location evidence="1">Membrane</location>
        <topology evidence="1">Single-pass type II membrane protein</topology>
    </subcellularLocation>
</comment>
<evidence type="ECO:0000256" key="8">
    <source>
        <dbReference type="ARBA" id="ARBA00022989"/>
    </source>
</evidence>
<comment type="similarity">
    <text evidence="3">Belongs to the glycosyltransferase 7 family.</text>
</comment>
<gene>
    <name evidence="13" type="ORF">APZ42_030161</name>
</gene>
<evidence type="ECO:0000256" key="4">
    <source>
        <dbReference type="ARBA" id="ARBA00022676"/>
    </source>
</evidence>
<feature type="domain" description="Galactosyltransferase C-terminal" evidence="11">
    <location>
        <begin position="106"/>
        <end position="187"/>
    </location>
</feature>
<evidence type="ECO:0000256" key="7">
    <source>
        <dbReference type="ARBA" id="ARBA00022968"/>
    </source>
</evidence>
<comment type="caution">
    <text evidence="13">The sequence shown here is derived from an EMBL/GenBank/DDBJ whole genome shotgun (WGS) entry which is preliminary data.</text>
</comment>
<dbReference type="GO" id="GO:0033842">
    <property type="term" value="F:N-acetyl-beta-glucosaminyl-derivative 4-beta-N-acetylgalactosaminyltransferase activity"/>
    <property type="evidence" value="ECO:0007669"/>
    <property type="project" value="TreeGrafter"/>
</dbReference>
<dbReference type="InterPro" id="IPR027995">
    <property type="entry name" value="Galactosyl_T_N"/>
</dbReference>
<evidence type="ECO:0000313" key="14">
    <source>
        <dbReference type="Proteomes" id="UP000076858"/>
    </source>
</evidence>
<name>A0A164P0A8_9CRUS</name>
<dbReference type="InterPro" id="IPR027791">
    <property type="entry name" value="Galactosyl_T_C"/>
</dbReference>
<dbReference type="GO" id="GO:0016020">
    <property type="term" value="C:membrane"/>
    <property type="evidence" value="ECO:0007669"/>
    <property type="project" value="UniProtKB-SubCell"/>
</dbReference>
<evidence type="ECO:0000256" key="6">
    <source>
        <dbReference type="ARBA" id="ARBA00022692"/>
    </source>
</evidence>
<dbReference type="STRING" id="35525.A0A164P0A8"/>
<keyword evidence="5 13" id="KW-0808">Transferase</keyword>
<dbReference type="InterPro" id="IPR003859">
    <property type="entry name" value="Galactosyl_T"/>
</dbReference>
<evidence type="ECO:0000259" key="11">
    <source>
        <dbReference type="Pfam" id="PF02709"/>
    </source>
</evidence>
<evidence type="ECO:0000313" key="13">
    <source>
        <dbReference type="EMBL" id="KZS06399.1"/>
    </source>
</evidence>
<dbReference type="PANTHER" id="PTHR19300:SF57">
    <property type="entry name" value="BETA-1,4-N-ACETYLGALACTOSAMINYLTRANSFERASE"/>
    <property type="match status" value="1"/>
</dbReference>
<sequence length="240" mass="28426">MYEPTNCQPREKVALIVPYRRRKEHLKIFLRYIHPFLQRQQLAYAVFVVEQFDSLPFNRGMLMNIGFKEAIKLDSFQCFIFHDVDLLPEDDRNLYKCPEDGKPRQMAFLMDIYDYKPAPNSYFGGVNAFLTTNFQLINGFSNLFWGWGSEDDDLYRRLLHHNLTVVRLSLMDSSLVQIARYTMLDHDLVNPNPDREILFKEGSYRQKYDGLSNLKYVVLKIEVTPLYTHILVDLRPKMPK</sequence>
<evidence type="ECO:0000256" key="9">
    <source>
        <dbReference type="ARBA" id="ARBA00023136"/>
    </source>
</evidence>
<dbReference type="EMBL" id="LRGB01002755">
    <property type="protein sequence ID" value="KZS06399.1"/>
    <property type="molecule type" value="Genomic_DNA"/>
</dbReference>
<dbReference type="CDD" id="cd00899">
    <property type="entry name" value="b4GalT"/>
    <property type="match status" value="1"/>
</dbReference>
<evidence type="ECO:0000256" key="3">
    <source>
        <dbReference type="ARBA" id="ARBA00005735"/>
    </source>
</evidence>
<dbReference type="AlphaFoldDB" id="A0A164P0A8"/>
<evidence type="ECO:0000256" key="2">
    <source>
        <dbReference type="ARBA" id="ARBA00004922"/>
    </source>
</evidence>
<keyword evidence="6" id="KW-0812">Transmembrane</keyword>
<feature type="domain" description="Galactosyltransferase N-terminal" evidence="12">
    <location>
        <begin position="2"/>
        <end position="98"/>
    </location>
</feature>
<dbReference type="SUPFAM" id="SSF53448">
    <property type="entry name" value="Nucleotide-diphospho-sugar transferases"/>
    <property type="match status" value="1"/>
</dbReference>
<dbReference type="GO" id="GO:0006688">
    <property type="term" value="P:glycosphingolipid biosynthetic process"/>
    <property type="evidence" value="ECO:0007669"/>
    <property type="project" value="TreeGrafter"/>
</dbReference>
<evidence type="ECO:0000256" key="1">
    <source>
        <dbReference type="ARBA" id="ARBA00004606"/>
    </source>
</evidence>
<dbReference type="Proteomes" id="UP000076858">
    <property type="component" value="Unassembled WGS sequence"/>
</dbReference>
<dbReference type="GO" id="GO:0005975">
    <property type="term" value="P:carbohydrate metabolic process"/>
    <property type="evidence" value="ECO:0007669"/>
    <property type="project" value="InterPro"/>
</dbReference>